<keyword evidence="2 9" id="KW-1003">Cell membrane</keyword>
<feature type="active site" evidence="9">
    <location>
        <position position="129"/>
    </location>
</feature>
<comment type="pathway">
    <text evidence="9">Protein modification; lipoprotein biosynthesis (signal peptide cleavage).</text>
</comment>
<dbReference type="PANTHER" id="PTHR33695:SF1">
    <property type="entry name" value="LIPOPROTEIN SIGNAL PEPTIDASE"/>
    <property type="match status" value="1"/>
</dbReference>
<dbReference type="EC" id="3.4.23.36" evidence="9"/>
<dbReference type="RefSeq" id="WP_277634888.1">
    <property type="nucleotide sequence ID" value="NZ_JALBUR010000006.1"/>
</dbReference>
<dbReference type="GO" id="GO:0006508">
    <property type="term" value="P:proteolysis"/>
    <property type="evidence" value="ECO:0007669"/>
    <property type="project" value="UniProtKB-KW"/>
</dbReference>
<feature type="active site" evidence="9">
    <location>
        <position position="111"/>
    </location>
</feature>
<gene>
    <name evidence="9 11" type="primary">lspA</name>
    <name evidence="11" type="ORF">MOZ60_03640</name>
</gene>
<name>A0AB35U0N8_9FIRM</name>
<evidence type="ECO:0000256" key="4">
    <source>
        <dbReference type="ARBA" id="ARBA00022692"/>
    </source>
</evidence>
<comment type="similarity">
    <text evidence="1 9 10">Belongs to the peptidase A8 family.</text>
</comment>
<evidence type="ECO:0000256" key="6">
    <source>
        <dbReference type="ARBA" id="ARBA00022801"/>
    </source>
</evidence>
<dbReference type="GO" id="GO:0004190">
    <property type="term" value="F:aspartic-type endopeptidase activity"/>
    <property type="evidence" value="ECO:0007669"/>
    <property type="project" value="UniProtKB-UniRule"/>
</dbReference>
<evidence type="ECO:0000256" key="2">
    <source>
        <dbReference type="ARBA" id="ARBA00022475"/>
    </source>
</evidence>
<dbReference type="NCBIfam" id="TIGR00077">
    <property type="entry name" value="lspA"/>
    <property type="match status" value="1"/>
</dbReference>
<comment type="catalytic activity">
    <reaction evidence="9">
        <text>Release of signal peptides from bacterial membrane prolipoproteins. Hydrolyzes -Xaa-Yaa-Zaa-|-(S,diacylglyceryl)Cys-, in which Xaa is hydrophobic (preferably Leu), and Yaa (Ala or Ser) and Zaa (Gly or Ala) have small, neutral side chains.</text>
        <dbReference type="EC" id="3.4.23.36"/>
    </reaction>
</comment>
<comment type="function">
    <text evidence="9">This protein specifically catalyzes the removal of signal peptides from prolipoproteins.</text>
</comment>
<evidence type="ECO:0000256" key="1">
    <source>
        <dbReference type="ARBA" id="ARBA00006139"/>
    </source>
</evidence>
<protein>
    <recommendedName>
        <fullName evidence="9">Lipoprotein signal peptidase</fullName>
        <ecNumber evidence="9">3.4.23.36</ecNumber>
    </recommendedName>
    <alternativeName>
        <fullName evidence="9">Prolipoprotein signal peptidase</fullName>
    </alternativeName>
    <alternativeName>
        <fullName evidence="9">Signal peptidase II</fullName>
        <shortName evidence="9">SPase II</shortName>
    </alternativeName>
</protein>
<keyword evidence="12" id="KW-1185">Reference proteome</keyword>
<sequence>MTAAIIVVIVLVLDQLTKFMVQNSAVLQTQSIPVIPKFFYLTYVQNTGAAWSVFADKTQLLALVSAVAVGVMLWYVITRKPKKWILFALALMIGGAAGNMIDRIWLGYVRDFFDFYPFGYNFPVFNVADIALTIGVIMLILASLKEEDQHA</sequence>
<keyword evidence="7 9" id="KW-1133">Transmembrane helix</keyword>
<accession>A0AB35U0N8</accession>
<dbReference type="Pfam" id="PF01252">
    <property type="entry name" value="Peptidase_A8"/>
    <property type="match status" value="1"/>
</dbReference>
<feature type="transmembrane region" description="Helical" evidence="9">
    <location>
        <begin position="84"/>
        <end position="105"/>
    </location>
</feature>
<dbReference type="GO" id="GO:0005886">
    <property type="term" value="C:plasma membrane"/>
    <property type="evidence" value="ECO:0007669"/>
    <property type="project" value="UniProtKB-SubCell"/>
</dbReference>
<proteinExistence type="inferred from homology"/>
<dbReference type="HAMAP" id="MF_00161">
    <property type="entry name" value="LspA"/>
    <property type="match status" value="1"/>
</dbReference>
<evidence type="ECO:0000313" key="11">
    <source>
        <dbReference type="EMBL" id="MDX8419183.1"/>
    </source>
</evidence>
<keyword evidence="4 9" id="KW-0812">Transmembrane</keyword>
<dbReference type="Proteomes" id="UP001286174">
    <property type="component" value="Unassembled WGS sequence"/>
</dbReference>
<keyword evidence="6 9" id="KW-0378">Hydrolase</keyword>
<comment type="caution">
    <text evidence="9">Lacks conserved residue(s) required for the propagation of feature annotation.</text>
</comment>
<comment type="caution">
    <text evidence="11">The sequence shown here is derived from an EMBL/GenBank/DDBJ whole genome shotgun (WGS) entry which is preliminary data.</text>
</comment>
<keyword evidence="3 9" id="KW-0645">Protease</keyword>
<evidence type="ECO:0000256" key="5">
    <source>
        <dbReference type="ARBA" id="ARBA00022750"/>
    </source>
</evidence>
<keyword evidence="5 9" id="KW-0064">Aspartyl protease</keyword>
<dbReference type="PANTHER" id="PTHR33695">
    <property type="entry name" value="LIPOPROTEIN SIGNAL PEPTIDASE"/>
    <property type="match status" value="1"/>
</dbReference>
<dbReference type="PRINTS" id="PR00781">
    <property type="entry name" value="LIPOSIGPTASE"/>
</dbReference>
<reference evidence="11 12" key="1">
    <citation type="submission" date="2022-03" db="EMBL/GenBank/DDBJ databases">
        <title>Novel taxa within the pig intestine.</title>
        <authorList>
            <person name="Wylensek D."/>
            <person name="Bishof K."/>
            <person name="Afrizal A."/>
            <person name="Clavel T."/>
        </authorList>
    </citation>
    <scope>NUCLEOTIDE SEQUENCE [LARGE SCALE GENOMIC DNA]</scope>
    <source>
        <strain evidence="11 12">CLA-KB-P133</strain>
    </source>
</reference>
<evidence type="ECO:0000256" key="8">
    <source>
        <dbReference type="ARBA" id="ARBA00023136"/>
    </source>
</evidence>
<feature type="transmembrane region" description="Helical" evidence="9">
    <location>
        <begin position="125"/>
        <end position="144"/>
    </location>
</feature>
<feature type="transmembrane region" description="Helical" evidence="9">
    <location>
        <begin position="60"/>
        <end position="77"/>
    </location>
</feature>
<dbReference type="InterPro" id="IPR001872">
    <property type="entry name" value="Peptidase_A8"/>
</dbReference>
<dbReference type="AlphaFoldDB" id="A0AB35U0N8"/>
<keyword evidence="8 9" id="KW-0472">Membrane</keyword>
<comment type="subcellular location">
    <subcellularLocation>
        <location evidence="9">Cell membrane</location>
        <topology evidence="9">Multi-pass membrane protein</topology>
    </subcellularLocation>
</comment>
<evidence type="ECO:0000256" key="3">
    <source>
        <dbReference type="ARBA" id="ARBA00022670"/>
    </source>
</evidence>
<organism evidence="11 12">
    <name type="scientific">Grylomicrobium aquisgranensis</name>
    <dbReference type="NCBI Taxonomy" id="2926318"/>
    <lineage>
        <taxon>Bacteria</taxon>
        <taxon>Bacillati</taxon>
        <taxon>Bacillota</taxon>
        <taxon>Erysipelotrichia</taxon>
        <taxon>Erysipelotrichales</taxon>
        <taxon>Erysipelotrichaceae</taxon>
        <taxon>Grylomicrobium</taxon>
    </lineage>
</organism>
<evidence type="ECO:0000256" key="9">
    <source>
        <dbReference type="HAMAP-Rule" id="MF_00161"/>
    </source>
</evidence>
<dbReference type="EMBL" id="JALBUR010000006">
    <property type="protein sequence ID" value="MDX8419183.1"/>
    <property type="molecule type" value="Genomic_DNA"/>
</dbReference>
<evidence type="ECO:0000256" key="7">
    <source>
        <dbReference type="ARBA" id="ARBA00022989"/>
    </source>
</evidence>
<evidence type="ECO:0000313" key="12">
    <source>
        <dbReference type="Proteomes" id="UP001286174"/>
    </source>
</evidence>
<evidence type="ECO:0000256" key="10">
    <source>
        <dbReference type="RuleBase" id="RU004181"/>
    </source>
</evidence>